<evidence type="ECO:0000313" key="2">
    <source>
        <dbReference type="Proteomes" id="UP000694044"/>
    </source>
</evidence>
<comment type="caution">
    <text evidence="1">The sequence shown here is derived from an EMBL/GenBank/DDBJ whole genome shotgun (WGS) entry which is preliminary data.</text>
</comment>
<proteinExistence type="predicted"/>
<organism evidence="1 2">
    <name type="scientific">Phytophthora pseudosyringae</name>
    <dbReference type="NCBI Taxonomy" id="221518"/>
    <lineage>
        <taxon>Eukaryota</taxon>
        <taxon>Sar</taxon>
        <taxon>Stramenopiles</taxon>
        <taxon>Oomycota</taxon>
        <taxon>Peronosporomycetes</taxon>
        <taxon>Peronosporales</taxon>
        <taxon>Peronosporaceae</taxon>
        <taxon>Phytophthora</taxon>
    </lineage>
</organism>
<dbReference type="Proteomes" id="UP000694044">
    <property type="component" value="Unassembled WGS sequence"/>
</dbReference>
<dbReference type="OrthoDB" id="93450at2759"/>
<dbReference type="AlphaFoldDB" id="A0A8T1VIW1"/>
<keyword evidence="2" id="KW-1185">Reference proteome</keyword>
<protein>
    <submittedName>
        <fullName evidence="1">Uncharacterized protein</fullName>
    </submittedName>
</protein>
<dbReference type="EMBL" id="JAGDFM010000311">
    <property type="protein sequence ID" value="KAG7380098.1"/>
    <property type="molecule type" value="Genomic_DNA"/>
</dbReference>
<evidence type="ECO:0000313" key="1">
    <source>
        <dbReference type="EMBL" id="KAG7380098.1"/>
    </source>
</evidence>
<reference evidence="1" key="1">
    <citation type="submission" date="2021-02" db="EMBL/GenBank/DDBJ databases">
        <authorList>
            <person name="Palmer J.M."/>
        </authorList>
    </citation>
    <scope>NUCLEOTIDE SEQUENCE</scope>
    <source>
        <strain evidence="1">SCRP734</strain>
    </source>
</reference>
<sequence>MSLLEADSGKSILASDSLEGYADAANTLPGRTIPFLAPPNAEWPQYIRDTNREGCKFGHLVRVSDRERSDVYVQDLDNTNEKAMLVCDCKYWNKSVDADVMGDILGGLDATWLGWSVVLVFCKEFAGLGAPRKEQKRIGCVKLKFQGVNADTKWVFQPAVGDRDKLLIVVEIGTVSG</sequence>
<name>A0A8T1VIW1_9STRA</name>
<gene>
    <name evidence="1" type="ORF">PHYPSEUDO_007762</name>
</gene>
<accession>A0A8T1VIW1</accession>